<sequence>MKRRHRLILEAYLNLGKVYFEKKEYTLANEILERAERMAKKENEMVKYTQVLLMAKSCLSASRSEEVRLFYEGQ</sequence>
<dbReference type="RefSeq" id="WP_139179423.1">
    <property type="nucleotide sequence ID" value="NZ_FOCQ01000002.1"/>
</dbReference>
<dbReference type="Proteomes" id="UP000199695">
    <property type="component" value="Unassembled WGS sequence"/>
</dbReference>
<evidence type="ECO:0000313" key="3">
    <source>
        <dbReference type="Proteomes" id="UP000199695"/>
    </source>
</evidence>
<dbReference type="InterPro" id="IPR011990">
    <property type="entry name" value="TPR-like_helical_dom_sf"/>
</dbReference>
<accession>A0A1H8BKP2</accession>
<evidence type="ECO:0000313" key="2">
    <source>
        <dbReference type="EMBL" id="SEM82628.1"/>
    </source>
</evidence>
<keyword evidence="3" id="KW-1185">Reference proteome</keyword>
<dbReference type="InterPro" id="IPR019734">
    <property type="entry name" value="TPR_rpt"/>
</dbReference>
<feature type="repeat" description="TPR" evidence="1">
    <location>
        <begin position="9"/>
        <end position="42"/>
    </location>
</feature>
<dbReference type="EMBL" id="FOCQ01000002">
    <property type="protein sequence ID" value="SEM82628.1"/>
    <property type="molecule type" value="Genomic_DNA"/>
</dbReference>
<proteinExistence type="predicted"/>
<dbReference type="PROSITE" id="PS50005">
    <property type="entry name" value="TPR"/>
    <property type="match status" value="1"/>
</dbReference>
<dbReference type="AlphaFoldDB" id="A0A1H8BKP2"/>
<gene>
    <name evidence="2" type="ORF">SAMN05444955_102203</name>
</gene>
<dbReference type="Gene3D" id="1.25.40.10">
    <property type="entry name" value="Tetratricopeptide repeat domain"/>
    <property type="match status" value="1"/>
</dbReference>
<keyword evidence="1" id="KW-0802">TPR repeat</keyword>
<dbReference type="STRING" id="1173111.SAMN05444955_102203"/>
<name>A0A1H8BKP2_9BACL</name>
<protein>
    <submittedName>
        <fullName evidence="2">Uncharacterized protein</fullName>
    </submittedName>
</protein>
<organism evidence="2 3">
    <name type="scientific">Lihuaxuella thermophila</name>
    <dbReference type="NCBI Taxonomy" id="1173111"/>
    <lineage>
        <taxon>Bacteria</taxon>
        <taxon>Bacillati</taxon>
        <taxon>Bacillota</taxon>
        <taxon>Bacilli</taxon>
        <taxon>Bacillales</taxon>
        <taxon>Thermoactinomycetaceae</taxon>
        <taxon>Lihuaxuella</taxon>
    </lineage>
</organism>
<dbReference type="SUPFAM" id="SSF48452">
    <property type="entry name" value="TPR-like"/>
    <property type="match status" value="1"/>
</dbReference>
<reference evidence="2 3" key="1">
    <citation type="submission" date="2016-10" db="EMBL/GenBank/DDBJ databases">
        <authorList>
            <person name="de Groot N.N."/>
        </authorList>
    </citation>
    <scope>NUCLEOTIDE SEQUENCE [LARGE SCALE GENOMIC DNA]</scope>
    <source>
        <strain evidence="2 3">DSM 46701</strain>
    </source>
</reference>
<evidence type="ECO:0000256" key="1">
    <source>
        <dbReference type="PROSITE-ProRule" id="PRU00339"/>
    </source>
</evidence>